<feature type="domain" description="HAMP" evidence="9">
    <location>
        <begin position="211"/>
        <end position="265"/>
    </location>
</feature>
<feature type="transmembrane region" description="Helical" evidence="6">
    <location>
        <begin position="12"/>
        <end position="31"/>
    </location>
</feature>
<evidence type="ECO:0000256" key="3">
    <source>
        <dbReference type="ARBA" id="ARBA00023224"/>
    </source>
</evidence>
<dbReference type="CDD" id="cd11386">
    <property type="entry name" value="MCP_signal"/>
    <property type="match status" value="1"/>
</dbReference>
<accession>A0ABW8ND58</accession>
<evidence type="ECO:0000259" key="7">
    <source>
        <dbReference type="PROSITE" id="PS50111"/>
    </source>
</evidence>
<sequence length="542" mass="59201">MNWSNLGLTTKILLPILLTGALMLVLSYMQITTLERLAKEYGHISTEYLPGISLVLNADRDLYQAQLAERSLALGLKNPGLVREHADNLQQVADRISKIKTLDMSASIHNQADTFLSAFGVWRDKSTRFVSELATNTHYPDAAASISTGKLYDEFNRIRALLDALGESVTQESLSEHVLSDQDRIDSRNRILLMLVLAVLIVGSFSVLFPRAITTPINRMARELQTLANGQGDLNTRLDSNRKDEIGELARHFNAFLDNLKGMITHIRHEASGIQHTTDQLHSSAEVSQRVSNDYSHTMDMVATANEQMGLAIQEVSSNTQQVSAEAQASDRTAKTVAKEFGLAMDELRTLVSRVDDSSEVIRALEAETTNIASVLDVIKGIAEQTNLLALNAAIEAARAGEQGRGFAVVADEVRTLASRTQQSTGDINEMIERLRAGVERAVGAMNESQHKAEQTVTHASRSQENIQTISDSLMNISDNILQVASAIEEQTSVITDINHNLSSAKTLSAQGKSSSDTVNNSVSDLRSRAASLNHQVAGFKV</sequence>
<evidence type="ECO:0000256" key="1">
    <source>
        <dbReference type="ARBA" id="ARBA00004429"/>
    </source>
</evidence>
<dbReference type="Pfam" id="PF00672">
    <property type="entry name" value="HAMP"/>
    <property type="match status" value="1"/>
</dbReference>
<dbReference type="InterPro" id="IPR003660">
    <property type="entry name" value="HAMP_dom"/>
</dbReference>
<dbReference type="Gene3D" id="1.10.287.950">
    <property type="entry name" value="Methyl-accepting chemotaxis protein"/>
    <property type="match status" value="1"/>
</dbReference>
<dbReference type="SUPFAM" id="SSF58104">
    <property type="entry name" value="Methyl-accepting chemotaxis protein (MCP) signaling domain"/>
    <property type="match status" value="1"/>
</dbReference>
<organism evidence="10 11">
    <name type="scientific">Oceanobacter antarcticus</name>
    <dbReference type="NCBI Taxonomy" id="3133425"/>
    <lineage>
        <taxon>Bacteria</taxon>
        <taxon>Pseudomonadati</taxon>
        <taxon>Pseudomonadota</taxon>
        <taxon>Gammaproteobacteria</taxon>
        <taxon>Oceanospirillales</taxon>
        <taxon>Oceanospirillaceae</taxon>
        <taxon>Oceanobacter</taxon>
    </lineage>
</organism>
<dbReference type="Gene3D" id="6.10.340.10">
    <property type="match status" value="1"/>
</dbReference>
<dbReference type="EMBL" id="JBBKTX010000001">
    <property type="protein sequence ID" value="MFK4750881.1"/>
    <property type="molecule type" value="Genomic_DNA"/>
</dbReference>
<keyword evidence="11" id="KW-1185">Reference proteome</keyword>
<keyword evidence="6" id="KW-0472">Membrane</keyword>
<name>A0ABW8ND58_9GAMM</name>
<dbReference type="PRINTS" id="PR00260">
    <property type="entry name" value="CHEMTRNSDUCR"/>
</dbReference>
<dbReference type="Pfam" id="PF00015">
    <property type="entry name" value="MCPsignal"/>
    <property type="match status" value="1"/>
</dbReference>
<dbReference type="SMART" id="SM00304">
    <property type="entry name" value="HAMP"/>
    <property type="match status" value="1"/>
</dbReference>
<evidence type="ECO:0000256" key="2">
    <source>
        <dbReference type="ARBA" id="ARBA00022519"/>
    </source>
</evidence>
<evidence type="ECO:0000256" key="4">
    <source>
        <dbReference type="ARBA" id="ARBA00029447"/>
    </source>
</evidence>
<keyword evidence="2" id="KW-1003">Cell membrane</keyword>
<protein>
    <submittedName>
        <fullName evidence="10">Methyl-accepting chemotaxis protein</fullName>
    </submittedName>
</protein>
<dbReference type="InterPro" id="IPR004089">
    <property type="entry name" value="MCPsignal_dom"/>
</dbReference>
<dbReference type="PANTHER" id="PTHR32089:SF120">
    <property type="entry name" value="METHYL-ACCEPTING CHEMOTAXIS PROTEIN TLPQ"/>
    <property type="match status" value="1"/>
</dbReference>
<feature type="transmembrane region" description="Helical" evidence="6">
    <location>
        <begin position="191"/>
        <end position="209"/>
    </location>
</feature>
<reference evidence="10 11" key="1">
    <citation type="submission" date="2024-03" db="EMBL/GenBank/DDBJ databases">
        <title>High-quality draft genome sequence of Oceanobacter sp. wDCs-4.</title>
        <authorList>
            <person name="Dong C."/>
        </authorList>
    </citation>
    <scope>NUCLEOTIDE SEQUENCE [LARGE SCALE GENOMIC DNA]</scope>
    <source>
        <strain evidence="11">wDCs-4</strain>
    </source>
</reference>
<keyword evidence="6" id="KW-1133">Transmembrane helix</keyword>
<evidence type="ECO:0000259" key="9">
    <source>
        <dbReference type="PROSITE" id="PS50885"/>
    </source>
</evidence>
<dbReference type="Proteomes" id="UP001620597">
    <property type="component" value="Unassembled WGS sequence"/>
</dbReference>
<dbReference type="PROSITE" id="PS50111">
    <property type="entry name" value="CHEMOTAXIS_TRANSDUC_2"/>
    <property type="match status" value="1"/>
</dbReference>
<dbReference type="PROSITE" id="PS50192">
    <property type="entry name" value="T_SNARE"/>
    <property type="match status" value="1"/>
</dbReference>
<keyword evidence="2" id="KW-0997">Cell inner membrane</keyword>
<comment type="similarity">
    <text evidence="4">Belongs to the methyl-accepting chemotaxis (MCP) protein family.</text>
</comment>
<dbReference type="InterPro" id="IPR000727">
    <property type="entry name" value="T_SNARE_dom"/>
</dbReference>
<dbReference type="PANTHER" id="PTHR32089">
    <property type="entry name" value="METHYL-ACCEPTING CHEMOTAXIS PROTEIN MCPB"/>
    <property type="match status" value="1"/>
</dbReference>
<evidence type="ECO:0000313" key="10">
    <source>
        <dbReference type="EMBL" id="MFK4750881.1"/>
    </source>
</evidence>
<dbReference type="CDD" id="cd06225">
    <property type="entry name" value="HAMP"/>
    <property type="match status" value="1"/>
</dbReference>
<evidence type="ECO:0000259" key="8">
    <source>
        <dbReference type="PROSITE" id="PS50192"/>
    </source>
</evidence>
<keyword evidence="6" id="KW-0812">Transmembrane</keyword>
<gene>
    <name evidence="10" type="ORF">WG929_00525</name>
</gene>
<comment type="caution">
    <text evidence="10">The sequence shown here is derived from an EMBL/GenBank/DDBJ whole genome shotgun (WGS) entry which is preliminary data.</text>
</comment>
<dbReference type="PROSITE" id="PS50885">
    <property type="entry name" value="HAMP"/>
    <property type="match status" value="1"/>
</dbReference>
<feature type="domain" description="T-SNARE coiled-coil homology" evidence="8">
    <location>
        <begin position="457"/>
        <end position="519"/>
    </location>
</feature>
<evidence type="ECO:0000256" key="5">
    <source>
        <dbReference type="PROSITE-ProRule" id="PRU00284"/>
    </source>
</evidence>
<dbReference type="SMART" id="SM00283">
    <property type="entry name" value="MA"/>
    <property type="match status" value="1"/>
</dbReference>
<comment type="subcellular location">
    <subcellularLocation>
        <location evidence="1">Cell inner membrane</location>
        <topology evidence="1">Multi-pass membrane protein</topology>
    </subcellularLocation>
</comment>
<proteinExistence type="inferred from homology"/>
<dbReference type="RefSeq" id="WP_416204437.1">
    <property type="nucleotide sequence ID" value="NZ_JBBKTX010000001.1"/>
</dbReference>
<keyword evidence="3 5" id="KW-0807">Transducer</keyword>
<evidence type="ECO:0000313" key="11">
    <source>
        <dbReference type="Proteomes" id="UP001620597"/>
    </source>
</evidence>
<feature type="domain" description="Methyl-accepting transducer" evidence="7">
    <location>
        <begin position="270"/>
        <end position="506"/>
    </location>
</feature>
<evidence type="ECO:0000256" key="6">
    <source>
        <dbReference type="SAM" id="Phobius"/>
    </source>
</evidence>
<dbReference type="InterPro" id="IPR004090">
    <property type="entry name" value="Chemotax_Me-accpt_rcpt"/>
</dbReference>